<dbReference type="Proteomes" id="UP000095281">
    <property type="component" value="Unplaced"/>
</dbReference>
<feature type="compositionally biased region" description="Pro residues" evidence="1">
    <location>
        <begin position="168"/>
        <end position="177"/>
    </location>
</feature>
<name>A0A1I8BWA0_MELHA</name>
<protein>
    <submittedName>
        <fullName evidence="3">WH2 domain-containing protein</fullName>
    </submittedName>
</protein>
<dbReference type="WBParaSite" id="MhA1_Contig7.frz3.gene43">
    <property type="protein sequence ID" value="MhA1_Contig7.frz3.gene43"/>
    <property type="gene ID" value="MhA1_Contig7.frz3.gene43"/>
</dbReference>
<feature type="region of interest" description="Disordered" evidence="1">
    <location>
        <begin position="13"/>
        <end position="177"/>
    </location>
</feature>
<accession>A0A1I8BWA0</accession>
<proteinExistence type="predicted"/>
<evidence type="ECO:0000313" key="2">
    <source>
        <dbReference type="Proteomes" id="UP000095281"/>
    </source>
</evidence>
<sequence length="177" mass="19141">MFLEEKRIRLVDKGIKSSGGLAGHSAGAANNASGHRSISLRQAFSPPSRGFHPKNSVPEFHSPHQSVSSTLLPSSSSIVPTLPKVPISPHKHLQLSQSLKLQQQKKQQKIPTPMRQLGKFGSQIPSSLPVKTSQRMESSKAKEDKDEEEGKIHGEDEPLIQGSKKGIGPPPPNDSIV</sequence>
<evidence type="ECO:0000313" key="3">
    <source>
        <dbReference type="WBParaSite" id="MhA1_Contig7.frz3.gene43"/>
    </source>
</evidence>
<keyword evidence="2" id="KW-1185">Reference proteome</keyword>
<feature type="compositionally biased region" description="Basic and acidic residues" evidence="1">
    <location>
        <begin position="137"/>
        <end position="156"/>
    </location>
</feature>
<feature type="compositionally biased region" description="Low complexity" evidence="1">
    <location>
        <begin position="66"/>
        <end position="82"/>
    </location>
</feature>
<dbReference type="AlphaFoldDB" id="A0A1I8BWA0"/>
<feature type="compositionally biased region" description="Low complexity" evidence="1">
    <location>
        <begin position="94"/>
        <end position="105"/>
    </location>
</feature>
<organism evidence="2 3">
    <name type="scientific">Meloidogyne hapla</name>
    <name type="common">Root-knot nematode worm</name>
    <dbReference type="NCBI Taxonomy" id="6305"/>
    <lineage>
        <taxon>Eukaryota</taxon>
        <taxon>Metazoa</taxon>
        <taxon>Ecdysozoa</taxon>
        <taxon>Nematoda</taxon>
        <taxon>Chromadorea</taxon>
        <taxon>Rhabditida</taxon>
        <taxon>Tylenchina</taxon>
        <taxon>Tylenchomorpha</taxon>
        <taxon>Tylenchoidea</taxon>
        <taxon>Meloidogynidae</taxon>
        <taxon>Meloidogyninae</taxon>
        <taxon>Meloidogyne</taxon>
    </lineage>
</organism>
<feature type="compositionally biased region" description="Low complexity" evidence="1">
    <location>
        <begin position="23"/>
        <end position="37"/>
    </location>
</feature>
<reference evidence="3" key="1">
    <citation type="submission" date="2016-11" db="UniProtKB">
        <authorList>
            <consortium name="WormBaseParasite"/>
        </authorList>
    </citation>
    <scope>IDENTIFICATION</scope>
</reference>
<feature type="compositionally biased region" description="Polar residues" evidence="1">
    <location>
        <begin position="123"/>
        <end position="136"/>
    </location>
</feature>
<evidence type="ECO:0000256" key="1">
    <source>
        <dbReference type="SAM" id="MobiDB-lite"/>
    </source>
</evidence>